<name>A0A7J7KB76_BUGNE</name>
<feature type="chain" id="PRO_5029650400" evidence="1">
    <location>
        <begin position="19"/>
        <end position="105"/>
    </location>
</feature>
<dbReference type="SUPFAM" id="SSF56854">
    <property type="entry name" value="Bcl-2 inhibitors of programmed cell death"/>
    <property type="match status" value="1"/>
</dbReference>
<proteinExistence type="predicted"/>
<feature type="signal peptide" evidence="1">
    <location>
        <begin position="1"/>
        <end position="18"/>
    </location>
</feature>
<sequence length="105" mass="11438">MFQFIVYIIDLAIQALRCGCPQRAADIISWLVSYLNNPLATQFLCQSGGWCMLSQTKVLGMDANQAAAPNVEGLSDMIVRDAITAIGSAVSALAQAYNFFNRCTR</sequence>
<dbReference type="EMBL" id="VXIV02000993">
    <property type="protein sequence ID" value="KAF6034816.1"/>
    <property type="molecule type" value="Genomic_DNA"/>
</dbReference>
<dbReference type="GO" id="GO:0042981">
    <property type="term" value="P:regulation of apoptotic process"/>
    <property type="evidence" value="ECO:0007669"/>
    <property type="project" value="InterPro"/>
</dbReference>
<gene>
    <name evidence="2" type="ORF">EB796_006877</name>
</gene>
<dbReference type="Proteomes" id="UP000593567">
    <property type="component" value="Unassembled WGS sequence"/>
</dbReference>
<dbReference type="AlphaFoldDB" id="A0A7J7KB76"/>
<accession>A0A7J7KB76</accession>
<keyword evidence="3" id="KW-1185">Reference proteome</keyword>
<evidence type="ECO:0000256" key="1">
    <source>
        <dbReference type="SAM" id="SignalP"/>
    </source>
</evidence>
<keyword evidence="1" id="KW-0732">Signal</keyword>
<evidence type="ECO:0000313" key="2">
    <source>
        <dbReference type="EMBL" id="KAF6034816.1"/>
    </source>
</evidence>
<reference evidence="2" key="1">
    <citation type="submission" date="2020-06" db="EMBL/GenBank/DDBJ databases">
        <title>Draft genome of Bugula neritina, a colonial animal packing powerful symbionts and potential medicines.</title>
        <authorList>
            <person name="Rayko M."/>
        </authorList>
    </citation>
    <scope>NUCLEOTIDE SEQUENCE [LARGE SCALE GENOMIC DNA]</scope>
    <source>
        <strain evidence="2">Kwan_BN1</strain>
    </source>
</reference>
<protein>
    <submittedName>
        <fullName evidence="2">Uncharacterized protein</fullName>
    </submittedName>
</protein>
<organism evidence="2 3">
    <name type="scientific">Bugula neritina</name>
    <name type="common">Brown bryozoan</name>
    <name type="synonym">Sertularia neritina</name>
    <dbReference type="NCBI Taxonomy" id="10212"/>
    <lineage>
        <taxon>Eukaryota</taxon>
        <taxon>Metazoa</taxon>
        <taxon>Spiralia</taxon>
        <taxon>Lophotrochozoa</taxon>
        <taxon>Bryozoa</taxon>
        <taxon>Gymnolaemata</taxon>
        <taxon>Cheilostomatida</taxon>
        <taxon>Flustrina</taxon>
        <taxon>Buguloidea</taxon>
        <taxon>Bugulidae</taxon>
        <taxon>Bugula</taxon>
    </lineage>
</organism>
<comment type="caution">
    <text evidence="2">The sequence shown here is derived from an EMBL/GenBank/DDBJ whole genome shotgun (WGS) entry which is preliminary data.</text>
</comment>
<evidence type="ECO:0000313" key="3">
    <source>
        <dbReference type="Proteomes" id="UP000593567"/>
    </source>
</evidence>
<dbReference type="InterPro" id="IPR036834">
    <property type="entry name" value="Bcl-2-like_sf"/>
</dbReference>